<evidence type="ECO:0000256" key="1">
    <source>
        <dbReference type="SAM" id="Phobius"/>
    </source>
</evidence>
<dbReference type="EMBL" id="CP002737">
    <property type="protein sequence ID" value="AEF96013.1"/>
    <property type="molecule type" value="Genomic_DNA"/>
</dbReference>
<keyword evidence="1" id="KW-0812">Transmembrane</keyword>
<dbReference type="RefSeq" id="WP_013798622.1">
    <property type="nucleotide sequence ID" value="NC_015562.1"/>
</dbReference>
<organism evidence="3">
    <name type="scientific">Methanotorris igneus (strain DSM 5666 / JCM 11834 / Kol 5)</name>
    <dbReference type="NCBI Taxonomy" id="880724"/>
    <lineage>
        <taxon>Archaea</taxon>
        <taxon>Methanobacteriati</taxon>
        <taxon>Methanobacteriota</taxon>
        <taxon>Methanomada group</taxon>
        <taxon>Methanococci</taxon>
        <taxon>Methanococcales</taxon>
        <taxon>Methanocaldococcaceae</taxon>
        <taxon>Methanotorris</taxon>
    </lineage>
</organism>
<protein>
    <submittedName>
        <fullName evidence="2">Uncharacterized protein</fullName>
    </submittedName>
</protein>
<keyword evidence="1" id="KW-0472">Membrane</keyword>
<evidence type="ECO:0000313" key="3">
    <source>
        <dbReference type="Proteomes" id="UP000009227"/>
    </source>
</evidence>
<keyword evidence="3" id="KW-1185">Reference proteome</keyword>
<dbReference type="GeneID" id="43324314"/>
<accession>F6BBK4</accession>
<dbReference type="Proteomes" id="UP000009227">
    <property type="component" value="Chromosome"/>
</dbReference>
<dbReference type="STRING" id="880724.Metig_0457"/>
<dbReference type="KEGG" id="mig:Metig_0457"/>
<name>F6BBK4_METIK</name>
<gene>
    <name evidence="2" type="ordered locus">Metig_0457</name>
</gene>
<keyword evidence="1" id="KW-1133">Transmembrane helix</keyword>
<sequence>MEKSINDIKTKYFSLGIALGMTIVIASYVLLNYGFEKWDEYPLNYSRVSEFKIYDDTLEINNISYGKNVLRMNNFIKPILGEGSVQREQS</sequence>
<feature type="transmembrane region" description="Helical" evidence="1">
    <location>
        <begin position="12"/>
        <end position="35"/>
    </location>
</feature>
<evidence type="ECO:0000313" key="2">
    <source>
        <dbReference type="EMBL" id="AEF96013.1"/>
    </source>
</evidence>
<proteinExistence type="predicted"/>
<dbReference type="AlphaFoldDB" id="F6BBK4"/>
<reference evidence="2 3" key="1">
    <citation type="submission" date="2011-05" db="EMBL/GenBank/DDBJ databases">
        <title>Complete sequence of Methanotorris igneus Kol 5.</title>
        <authorList>
            <consortium name="US DOE Joint Genome Institute"/>
            <person name="Lucas S."/>
            <person name="Han J."/>
            <person name="Lapidus A."/>
            <person name="Cheng J.-F."/>
            <person name="Goodwin L."/>
            <person name="Pitluck S."/>
            <person name="Peters L."/>
            <person name="Mikhailova N."/>
            <person name="Chertkov O."/>
            <person name="Han C."/>
            <person name="Tapia R."/>
            <person name="Land M."/>
            <person name="Hauser L."/>
            <person name="Kyrpides N."/>
            <person name="Ivanova N."/>
            <person name="Pagani I."/>
            <person name="Sieprawska-Lupa M."/>
            <person name="Whitman W."/>
            <person name="Woyke T."/>
        </authorList>
    </citation>
    <scope>NUCLEOTIDE SEQUENCE [LARGE SCALE GENOMIC DNA]</scope>
    <source>
        <strain evidence="3">DSM 5666 / JCM 11834 / Kol 5</strain>
    </source>
</reference>
<dbReference type="HOGENOM" id="CLU_2433879_0_0_2"/>